<keyword evidence="1" id="KW-1133">Transmembrane helix</keyword>
<accession>A0ABP8ZD39</accession>
<evidence type="ECO:0000313" key="2">
    <source>
        <dbReference type="EMBL" id="GAA4753104.1"/>
    </source>
</evidence>
<keyword evidence="3" id="KW-1185">Reference proteome</keyword>
<dbReference type="EMBL" id="BAABIE010000011">
    <property type="protein sequence ID" value="GAA4753104.1"/>
    <property type="molecule type" value="Genomic_DNA"/>
</dbReference>
<reference evidence="3" key="1">
    <citation type="journal article" date="2019" name="Int. J. Syst. Evol. Microbiol.">
        <title>The Global Catalogue of Microorganisms (GCM) 10K type strain sequencing project: providing services to taxonomists for standard genome sequencing and annotation.</title>
        <authorList>
            <consortium name="The Broad Institute Genomics Platform"/>
            <consortium name="The Broad Institute Genome Sequencing Center for Infectious Disease"/>
            <person name="Wu L."/>
            <person name="Ma J."/>
        </authorList>
    </citation>
    <scope>NUCLEOTIDE SEQUENCE [LARGE SCALE GENOMIC DNA]</scope>
    <source>
        <strain evidence="3">JCM 18077</strain>
    </source>
</reference>
<keyword evidence="1" id="KW-0472">Membrane</keyword>
<gene>
    <name evidence="2" type="ORF">GCM10023217_25440</name>
</gene>
<name>A0ABP8ZD39_9ACTN</name>
<organism evidence="2 3">
    <name type="scientific">Gordonia alkaliphila</name>
    <dbReference type="NCBI Taxonomy" id="1053547"/>
    <lineage>
        <taxon>Bacteria</taxon>
        <taxon>Bacillati</taxon>
        <taxon>Actinomycetota</taxon>
        <taxon>Actinomycetes</taxon>
        <taxon>Mycobacteriales</taxon>
        <taxon>Gordoniaceae</taxon>
        <taxon>Gordonia</taxon>
    </lineage>
</organism>
<protein>
    <submittedName>
        <fullName evidence="2">Uncharacterized protein</fullName>
    </submittedName>
</protein>
<comment type="caution">
    <text evidence="2">The sequence shown here is derived from an EMBL/GenBank/DDBJ whole genome shotgun (WGS) entry which is preliminary data.</text>
</comment>
<dbReference type="Proteomes" id="UP001500822">
    <property type="component" value="Unassembled WGS sequence"/>
</dbReference>
<evidence type="ECO:0000313" key="3">
    <source>
        <dbReference type="Proteomes" id="UP001500822"/>
    </source>
</evidence>
<evidence type="ECO:0000256" key="1">
    <source>
        <dbReference type="SAM" id="Phobius"/>
    </source>
</evidence>
<sequence length="68" mass="6742">MSKQDRGGRRRVSPRMVAKAGVIAAIFVAGLIVGGGCSSSGGGGVDRGDIVACLPLMDAAALDRCVAP</sequence>
<feature type="transmembrane region" description="Helical" evidence="1">
    <location>
        <begin position="20"/>
        <end position="41"/>
    </location>
</feature>
<proteinExistence type="predicted"/>
<keyword evidence="1" id="KW-0812">Transmembrane</keyword>
<dbReference type="RefSeq" id="WP_345313779.1">
    <property type="nucleotide sequence ID" value="NZ_BAABIE010000011.1"/>
</dbReference>